<dbReference type="EMBL" id="BGPR01000076">
    <property type="protein sequence ID" value="GBL91089.1"/>
    <property type="molecule type" value="Genomic_DNA"/>
</dbReference>
<accession>A0A4Y2BHQ1</accession>
<comment type="caution">
    <text evidence="1">The sequence shown here is derived from an EMBL/GenBank/DDBJ whole genome shotgun (WGS) entry which is preliminary data.</text>
</comment>
<evidence type="ECO:0000313" key="2">
    <source>
        <dbReference type="Proteomes" id="UP000499080"/>
    </source>
</evidence>
<organism evidence="1 2">
    <name type="scientific">Araneus ventricosus</name>
    <name type="common">Orbweaver spider</name>
    <name type="synonym">Epeira ventricosa</name>
    <dbReference type="NCBI Taxonomy" id="182803"/>
    <lineage>
        <taxon>Eukaryota</taxon>
        <taxon>Metazoa</taxon>
        <taxon>Ecdysozoa</taxon>
        <taxon>Arthropoda</taxon>
        <taxon>Chelicerata</taxon>
        <taxon>Arachnida</taxon>
        <taxon>Araneae</taxon>
        <taxon>Araneomorphae</taxon>
        <taxon>Entelegynae</taxon>
        <taxon>Araneoidea</taxon>
        <taxon>Araneidae</taxon>
        <taxon>Araneus</taxon>
    </lineage>
</organism>
<dbReference type="AlphaFoldDB" id="A0A4Y2BHQ1"/>
<name>A0A4Y2BHQ1_ARAVE</name>
<proteinExistence type="predicted"/>
<dbReference type="Proteomes" id="UP000499080">
    <property type="component" value="Unassembled WGS sequence"/>
</dbReference>
<gene>
    <name evidence="1" type="ORF">AVEN_184459_1</name>
</gene>
<sequence length="94" mass="11131">MLLRPVNQWWISCSSSRIFWTTSTVNLRIFKYLIETTNSSKEVLMNFRTFFDLDADRPLHMHNIELIREPSTNQAIQGVCLCKKEEAEHLERNS</sequence>
<reference evidence="1 2" key="1">
    <citation type="journal article" date="2019" name="Sci. Rep.">
        <title>Orb-weaving spider Araneus ventricosus genome elucidates the spidroin gene catalogue.</title>
        <authorList>
            <person name="Kono N."/>
            <person name="Nakamura H."/>
            <person name="Ohtoshi R."/>
            <person name="Moran D.A.P."/>
            <person name="Shinohara A."/>
            <person name="Yoshida Y."/>
            <person name="Fujiwara M."/>
            <person name="Mori M."/>
            <person name="Tomita M."/>
            <person name="Arakawa K."/>
        </authorList>
    </citation>
    <scope>NUCLEOTIDE SEQUENCE [LARGE SCALE GENOMIC DNA]</scope>
</reference>
<protein>
    <submittedName>
        <fullName evidence="1">Uncharacterized protein</fullName>
    </submittedName>
</protein>
<keyword evidence="2" id="KW-1185">Reference proteome</keyword>
<evidence type="ECO:0000313" key="1">
    <source>
        <dbReference type="EMBL" id="GBL91089.1"/>
    </source>
</evidence>